<accession>A0A7S4WDS0</accession>
<dbReference type="Gene3D" id="2.120.10.80">
    <property type="entry name" value="Kelch-type beta propeller"/>
    <property type="match status" value="1"/>
</dbReference>
<evidence type="ECO:0000256" key="1">
    <source>
        <dbReference type="SAM" id="MobiDB-lite"/>
    </source>
</evidence>
<protein>
    <submittedName>
        <fullName evidence="2">Uncharacterized protein</fullName>
    </submittedName>
</protein>
<proteinExistence type="predicted"/>
<dbReference type="SUPFAM" id="SSF110296">
    <property type="entry name" value="Oligoxyloglucan reducing end-specific cellobiohydrolase"/>
    <property type="match status" value="1"/>
</dbReference>
<feature type="compositionally biased region" description="Low complexity" evidence="1">
    <location>
        <begin position="121"/>
        <end position="136"/>
    </location>
</feature>
<dbReference type="EMBL" id="HBNR01071335">
    <property type="protein sequence ID" value="CAE4646343.1"/>
    <property type="molecule type" value="Transcribed_RNA"/>
</dbReference>
<evidence type="ECO:0000313" key="2">
    <source>
        <dbReference type="EMBL" id="CAE4646343.1"/>
    </source>
</evidence>
<gene>
    <name evidence="2" type="ORF">AMON00008_LOCUS50540</name>
</gene>
<dbReference type="AlphaFoldDB" id="A0A7S4WDS0"/>
<name>A0A7S4WDS0_9DINO</name>
<feature type="region of interest" description="Disordered" evidence="1">
    <location>
        <begin position="102"/>
        <end position="146"/>
    </location>
</feature>
<organism evidence="2">
    <name type="scientific">Alexandrium monilatum</name>
    <dbReference type="NCBI Taxonomy" id="311494"/>
    <lineage>
        <taxon>Eukaryota</taxon>
        <taxon>Sar</taxon>
        <taxon>Alveolata</taxon>
        <taxon>Dinophyceae</taxon>
        <taxon>Gonyaulacales</taxon>
        <taxon>Pyrocystaceae</taxon>
        <taxon>Alexandrium</taxon>
    </lineage>
</organism>
<dbReference type="InterPro" id="IPR015915">
    <property type="entry name" value="Kelch-typ_b-propeller"/>
</dbReference>
<reference evidence="2" key="1">
    <citation type="submission" date="2021-01" db="EMBL/GenBank/DDBJ databases">
        <authorList>
            <person name="Corre E."/>
            <person name="Pelletier E."/>
            <person name="Niang G."/>
            <person name="Scheremetjew M."/>
            <person name="Finn R."/>
            <person name="Kale V."/>
            <person name="Holt S."/>
            <person name="Cochrane G."/>
            <person name="Meng A."/>
            <person name="Brown T."/>
            <person name="Cohen L."/>
        </authorList>
    </citation>
    <scope>NUCLEOTIDE SEQUENCE</scope>
    <source>
        <strain evidence="2">CCMP3105</strain>
    </source>
</reference>
<sequence>MVVGRGPAEGLPWRPLEDYEVVHEKVAVRERPSLSAQALAVLRRGRVVAGARHDVRGEPWLCLSGAARKGLAIHEDGAWVLIHGRSVGLGELLRARPREQLGNDARPPVAKWREAPVESTGLPSSGSRPPAAAARPAGPPLPAGTDRDWRLGEGLWHAAAVAPVCGPSEEPAPWAKRSGFRVTSLGPLASAPRSPPVLLVMGGQVGPLYRNDVWRSDDEGRRWQEASPHEDGRRSGSGFEAATKWAAREGFACASGWSSRRGGKQSVVYVACGVGARSAFADVWASEDLGRTWSRTCAAAPFGRRKNPGLAVCPDSPLKLVLCGGMPWAGESVGAAGVVIADCWLSDDAGFSWTRLNFPLAVPPRAGPVVAFTTASTLLIMGGLGDSKYASFSFLPSNVEHEALSDIYVARIDWSARRALWAPLTVRTPMGFTCFSAVFDRRCGEFMAFSRPSEVFLGRVPEEVLLGRLEDNGIPMTEELEELEQYCSSCAAHLAEAGSHMGRPPAAVCAADPRQPGDEKRDWREVEVRVERLPHMGVPLAEEAFFIPLLPADGLRLVVLSEDRVLATPGRSAEGVPRSRPAPSMLRRQWVFLWWLGRQLEQQVGMPSELWARVVAALFDATWRWCAGGVPSAMKR</sequence>